<keyword evidence="2" id="KW-1185">Reference proteome</keyword>
<evidence type="ECO:0000313" key="1">
    <source>
        <dbReference type="EMBL" id="CAI9786713.1"/>
    </source>
</evidence>
<dbReference type="AlphaFoldDB" id="A0AAD2AEF7"/>
<protein>
    <submittedName>
        <fullName evidence="1">Uncharacterized protein</fullName>
    </submittedName>
</protein>
<dbReference type="Proteomes" id="UP000834106">
    <property type="component" value="Chromosome 22"/>
</dbReference>
<reference evidence="1" key="1">
    <citation type="submission" date="2023-05" db="EMBL/GenBank/DDBJ databases">
        <authorList>
            <person name="Huff M."/>
        </authorList>
    </citation>
    <scope>NUCLEOTIDE SEQUENCE</scope>
</reference>
<proteinExistence type="predicted"/>
<organism evidence="1 2">
    <name type="scientific">Fraxinus pennsylvanica</name>
    <dbReference type="NCBI Taxonomy" id="56036"/>
    <lineage>
        <taxon>Eukaryota</taxon>
        <taxon>Viridiplantae</taxon>
        <taxon>Streptophyta</taxon>
        <taxon>Embryophyta</taxon>
        <taxon>Tracheophyta</taxon>
        <taxon>Spermatophyta</taxon>
        <taxon>Magnoliopsida</taxon>
        <taxon>eudicotyledons</taxon>
        <taxon>Gunneridae</taxon>
        <taxon>Pentapetalae</taxon>
        <taxon>asterids</taxon>
        <taxon>lamiids</taxon>
        <taxon>Lamiales</taxon>
        <taxon>Oleaceae</taxon>
        <taxon>Oleeae</taxon>
        <taxon>Fraxinus</taxon>
    </lineage>
</organism>
<evidence type="ECO:0000313" key="2">
    <source>
        <dbReference type="Proteomes" id="UP000834106"/>
    </source>
</evidence>
<sequence length="129" mass="15310">MKKSFDVKEREAFLKEIEILRSQLKSCTETPANKSIDRLRSSLLLQSIQLRSSTYARGNNEEEFKKERLRWMEMESEWISLTDELRIDLESICQRAEKVEMELRLEKKCTKELDDVLKRSVLGHARHGH</sequence>
<name>A0AAD2AEF7_9LAMI</name>
<accession>A0AAD2AEF7</accession>
<gene>
    <name evidence="1" type="ORF">FPE_LOCUS34143</name>
</gene>
<dbReference type="EMBL" id="OU503057">
    <property type="protein sequence ID" value="CAI9786713.1"/>
    <property type="molecule type" value="Genomic_DNA"/>
</dbReference>